<dbReference type="OrthoDB" id="9805479at2"/>
<name>F7Q0Y6_9MOLU</name>
<reference evidence="2 3" key="1">
    <citation type="journal article" date="2011" name="J. Bacteriol.">
        <title>Genome sequence of Haloplasma contractile, an unusual contractile bacterium from a deep-sea anoxic brine lake.</title>
        <authorList>
            <person name="Antunes A."/>
            <person name="Alam I."/>
            <person name="El Dorry H."/>
            <person name="Siam R."/>
            <person name="Robertson A."/>
            <person name="Bajic V.B."/>
            <person name="Stingl U."/>
        </authorList>
    </citation>
    <scope>NUCLEOTIDE SEQUENCE [LARGE SCALE GENOMIC DNA]</scope>
    <source>
        <strain evidence="2 3">SSD-17B</strain>
    </source>
</reference>
<evidence type="ECO:0000313" key="2">
    <source>
        <dbReference type="EMBL" id="ERJ11327.1"/>
    </source>
</evidence>
<organism evidence="2 3">
    <name type="scientific">Haloplasma contractile SSD-17B</name>
    <dbReference type="NCBI Taxonomy" id="1033810"/>
    <lineage>
        <taxon>Bacteria</taxon>
        <taxon>Bacillati</taxon>
        <taxon>Mycoplasmatota</taxon>
        <taxon>Mollicutes</taxon>
        <taxon>Haloplasmatales</taxon>
        <taxon>Haloplasmataceae</taxon>
        <taxon>Haloplasma</taxon>
    </lineage>
</organism>
<gene>
    <name evidence="2" type="ORF">HLPCO_002629</name>
</gene>
<feature type="transmembrane region" description="Helical" evidence="1">
    <location>
        <begin position="85"/>
        <end position="108"/>
    </location>
</feature>
<evidence type="ECO:0000256" key="1">
    <source>
        <dbReference type="HAMAP-Rule" id="MF_02088"/>
    </source>
</evidence>
<dbReference type="InParanoid" id="F7Q0Y6"/>
<feature type="transmembrane region" description="Helical" evidence="1">
    <location>
        <begin position="196"/>
        <end position="216"/>
    </location>
</feature>
<keyword evidence="1" id="KW-0472">Membrane</keyword>
<proteinExistence type="inferred from homology"/>
<feature type="transmembrane region" description="Helical" evidence="1">
    <location>
        <begin position="52"/>
        <end position="73"/>
    </location>
</feature>
<feature type="transmembrane region" description="Helical" evidence="1">
    <location>
        <begin position="171"/>
        <end position="190"/>
    </location>
</feature>
<comment type="caution">
    <text evidence="2">The sequence shown here is derived from an EMBL/GenBank/DDBJ whole genome shotgun (WGS) entry which is preliminary data.</text>
</comment>
<dbReference type="Pfam" id="PF02592">
    <property type="entry name" value="Vut_1"/>
    <property type="match status" value="1"/>
</dbReference>
<dbReference type="AlphaFoldDB" id="F7Q0Y6"/>
<evidence type="ECO:0000313" key="3">
    <source>
        <dbReference type="Proteomes" id="UP000005707"/>
    </source>
</evidence>
<reference evidence="2 3" key="2">
    <citation type="journal article" date="2013" name="PLoS ONE">
        <title>INDIGO - INtegrated Data Warehouse of MIcrobial GenOmes with Examples from the Red Sea Extremophiles.</title>
        <authorList>
            <person name="Alam I."/>
            <person name="Antunes A."/>
            <person name="Kamau A.A."/>
            <person name="Ba Alawi W."/>
            <person name="Kalkatawi M."/>
            <person name="Stingl U."/>
            <person name="Bajic V.B."/>
        </authorList>
    </citation>
    <scope>NUCLEOTIDE SEQUENCE [LARGE SCALE GENOMIC DNA]</scope>
    <source>
        <strain evidence="2 3">SSD-17B</strain>
    </source>
</reference>
<dbReference type="HAMAP" id="MF_02088">
    <property type="entry name" value="Q_prec_transport"/>
    <property type="match status" value="1"/>
</dbReference>
<keyword evidence="1" id="KW-0812">Transmembrane</keyword>
<keyword evidence="3" id="KW-1185">Reference proteome</keyword>
<keyword evidence="1" id="KW-1133">Transmembrane helix</keyword>
<dbReference type="EMBL" id="AFNU02000012">
    <property type="protein sequence ID" value="ERJ11327.1"/>
    <property type="molecule type" value="Genomic_DNA"/>
</dbReference>
<feature type="transmembrane region" description="Helical" evidence="1">
    <location>
        <begin position="128"/>
        <end position="150"/>
    </location>
</feature>
<keyword evidence="1" id="KW-0813">Transport</keyword>
<comment type="function">
    <text evidence="1">Involved in the import of queuosine (Q) precursors, required for Q precursor salvage.</text>
</comment>
<dbReference type="NCBIfam" id="TIGR00697">
    <property type="entry name" value="queuosine precursor transporter"/>
    <property type="match status" value="1"/>
</dbReference>
<feature type="transmembrane region" description="Helical" evidence="1">
    <location>
        <begin position="6"/>
        <end position="22"/>
    </location>
</feature>
<protein>
    <recommendedName>
        <fullName evidence="1">Probable queuosine precursor transporter</fullName>
        <shortName evidence="1">Q precursor transporter</shortName>
    </recommendedName>
</protein>
<feature type="transmembrane region" description="Helical" evidence="1">
    <location>
        <begin position="29"/>
        <end position="46"/>
    </location>
</feature>
<sequence>MLDLLLILGFVVFNFLVVLVGYKLFGLRGLATTSVFFVLISNILVLKRVDVFGLAVPAGALAIGATFLITDIIGEFYSKEKAKQIVHITFFANIVWTLGLTFALYLPTHATDFSKNAMELLFTPLPRIALGGLIAFYVSQLIDVQLFHLLKNKFPNQLWIRNNGSTIVSQAIDTVLFLSIAFLGTLPFAVLGQMMIGMYSAKLMFAVLDTVIIYIIKHKKSNAEGVR</sequence>
<dbReference type="Proteomes" id="UP000005707">
    <property type="component" value="Unassembled WGS sequence"/>
</dbReference>
<dbReference type="GO" id="GO:0022857">
    <property type="term" value="F:transmembrane transporter activity"/>
    <property type="evidence" value="ECO:0007669"/>
    <property type="project" value="UniProtKB-UniRule"/>
</dbReference>
<dbReference type="PANTHER" id="PTHR34300:SF2">
    <property type="entry name" value="QUEUOSINE PRECURSOR TRANSPORTER-RELATED"/>
    <property type="match status" value="1"/>
</dbReference>
<accession>F7Q0Y6</accession>
<comment type="subcellular location">
    <subcellularLocation>
        <location evidence="1">Cell membrane</location>
        <topology evidence="1">Multi-pass membrane protein</topology>
    </subcellularLocation>
</comment>
<dbReference type="PANTHER" id="PTHR34300">
    <property type="entry name" value="QUEUOSINE PRECURSOR TRANSPORTER-RELATED"/>
    <property type="match status" value="1"/>
</dbReference>
<dbReference type="eggNOG" id="COG1738">
    <property type="taxonomic scope" value="Bacteria"/>
</dbReference>
<keyword evidence="1" id="KW-1003">Cell membrane</keyword>
<dbReference type="InterPro" id="IPR003744">
    <property type="entry name" value="YhhQ"/>
</dbReference>
<dbReference type="STRING" id="1033810.HLPCO_002629"/>
<dbReference type="RefSeq" id="WP_008827228.1">
    <property type="nucleotide sequence ID" value="NZ_AFNU02000012.1"/>
</dbReference>
<comment type="similarity">
    <text evidence="1">Belongs to the vitamin uptake transporter (VUT/ECF) (TC 2.A.88) family. Q precursor transporter subfamily.</text>
</comment>
<dbReference type="GO" id="GO:0005886">
    <property type="term" value="C:plasma membrane"/>
    <property type="evidence" value="ECO:0007669"/>
    <property type="project" value="UniProtKB-SubCell"/>
</dbReference>